<feature type="region of interest" description="Disordered" evidence="1">
    <location>
        <begin position="108"/>
        <end position="132"/>
    </location>
</feature>
<evidence type="ECO:0000313" key="3">
    <source>
        <dbReference type="Proteomes" id="UP001163823"/>
    </source>
</evidence>
<dbReference type="PANTHER" id="PTHR35476">
    <property type="entry name" value="MUCIN-LIKE PROTEIN"/>
    <property type="match status" value="1"/>
</dbReference>
<evidence type="ECO:0000256" key="1">
    <source>
        <dbReference type="SAM" id="MobiDB-lite"/>
    </source>
</evidence>
<dbReference type="InterPro" id="IPR052851">
    <property type="entry name" value="GCD1_mitochondrial"/>
</dbReference>
<dbReference type="AlphaFoldDB" id="A0AAD7PG91"/>
<comment type="caution">
    <text evidence="2">The sequence shown here is derived from an EMBL/GenBank/DDBJ whole genome shotgun (WGS) entry which is preliminary data.</text>
</comment>
<accession>A0AAD7PG91</accession>
<dbReference type="KEGG" id="qsa:O6P43_025444"/>
<dbReference type="Proteomes" id="UP001163823">
    <property type="component" value="Chromosome 10"/>
</dbReference>
<reference evidence="2" key="1">
    <citation type="journal article" date="2023" name="Science">
        <title>Elucidation of the pathway for biosynthesis of saponin adjuvants from the soapbark tree.</title>
        <authorList>
            <person name="Reed J."/>
            <person name="Orme A."/>
            <person name="El-Demerdash A."/>
            <person name="Owen C."/>
            <person name="Martin L.B.B."/>
            <person name="Misra R.C."/>
            <person name="Kikuchi S."/>
            <person name="Rejzek M."/>
            <person name="Martin A.C."/>
            <person name="Harkess A."/>
            <person name="Leebens-Mack J."/>
            <person name="Louveau T."/>
            <person name="Stephenson M.J."/>
            <person name="Osbourn A."/>
        </authorList>
    </citation>
    <scope>NUCLEOTIDE SEQUENCE</scope>
    <source>
        <strain evidence="2">S10</strain>
    </source>
</reference>
<sequence length="323" mass="36973">MQSLRKISTLASTLNRFHGFSSIIAKPHFNSATQLRKLSAEFSSSSRNTKNGDNEWNDAWESAWLPEDLKAKSRAPWETDVNFPSSDSTSVISSNVDTETKAFVEDMNENWDERRKGLKTQQQDKQRKDSNSSLYSLDSIKKDYRLKKQRIHAGLWMKEIEKQEEAKLGDSFVGAGDDIEKLLDSCSEIFDSGNNDLNNAKIPGSSEFKNKPDGWETTAKAQDGNIWEMSQREEDILLQEFDRRIAYSKFQIASFIKTHIFSRRRPIDGWKYMIEELGPNAKKGKGSVSRLPSLSDASTQPFKEEKTSLDNRTMPFKGRFCRI</sequence>
<evidence type="ECO:0000313" key="2">
    <source>
        <dbReference type="EMBL" id="KAJ7953789.1"/>
    </source>
</evidence>
<gene>
    <name evidence="2" type="ORF">O6P43_025444</name>
</gene>
<dbReference type="PANTHER" id="PTHR35476:SF2">
    <property type="entry name" value="MUCIN-LIKE PROTEIN"/>
    <property type="match status" value="1"/>
</dbReference>
<keyword evidence="3" id="KW-1185">Reference proteome</keyword>
<feature type="compositionally biased region" description="Polar residues" evidence="1">
    <location>
        <begin position="290"/>
        <end position="301"/>
    </location>
</feature>
<dbReference type="EMBL" id="JARAOO010000010">
    <property type="protein sequence ID" value="KAJ7953789.1"/>
    <property type="molecule type" value="Genomic_DNA"/>
</dbReference>
<protein>
    <submittedName>
        <fullName evidence="2">Mucin-related protein</fullName>
    </submittedName>
</protein>
<feature type="region of interest" description="Disordered" evidence="1">
    <location>
        <begin position="282"/>
        <end position="307"/>
    </location>
</feature>
<organism evidence="2 3">
    <name type="scientific">Quillaja saponaria</name>
    <name type="common">Soap bark tree</name>
    <dbReference type="NCBI Taxonomy" id="32244"/>
    <lineage>
        <taxon>Eukaryota</taxon>
        <taxon>Viridiplantae</taxon>
        <taxon>Streptophyta</taxon>
        <taxon>Embryophyta</taxon>
        <taxon>Tracheophyta</taxon>
        <taxon>Spermatophyta</taxon>
        <taxon>Magnoliopsida</taxon>
        <taxon>eudicotyledons</taxon>
        <taxon>Gunneridae</taxon>
        <taxon>Pentapetalae</taxon>
        <taxon>rosids</taxon>
        <taxon>fabids</taxon>
        <taxon>Fabales</taxon>
        <taxon>Quillajaceae</taxon>
        <taxon>Quillaja</taxon>
    </lineage>
</organism>
<proteinExistence type="predicted"/>
<name>A0AAD7PG91_QUISA</name>